<dbReference type="GO" id="GO:0070573">
    <property type="term" value="F:metallodipeptidase activity"/>
    <property type="evidence" value="ECO:0007669"/>
    <property type="project" value="InterPro"/>
</dbReference>
<protein>
    <recommendedName>
        <fullName evidence="4">Peptidase M19</fullName>
    </recommendedName>
</protein>
<organism evidence="2 3">
    <name type="scientific">SAR86 cluster bacterium</name>
    <dbReference type="NCBI Taxonomy" id="2030880"/>
    <lineage>
        <taxon>Bacteria</taxon>
        <taxon>Pseudomonadati</taxon>
        <taxon>Pseudomonadota</taxon>
        <taxon>Gammaproteobacteria</taxon>
        <taxon>SAR86 cluster</taxon>
    </lineage>
</organism>
<keyword evidence="1" id="KW-0732">Signal</keyword>
<gene>
    <name evidence="2" type="ORF">COA71_03000</name>
</gene>
<dbReference type="Pfam" id="PF01244">
    <property type="entry name" value="Peptidase_M19"/>
    <property type="match status" value="1"/>
</dbReference>
<dbReference type="CDD" id="cd01301">
    <property type="entry name" value="rDP_like"/>
    <property type="match status" value="1"/>
</dbReference>
<dbReference type="InterPro" id="IPR008257">
    <property type="entry name" value="Pept_M19"/>
</dbReference>
<evidence type="ECO:0000256" key="1">
    <source>
        <dbReference type="SAM" id="SignalP"/>
    </source>
</evidence>
<reference evidence="3" key="1">
    <citation type="submission" date="2017-08" db="EMBL/GenBank/DDBJ databases">
        <title>A dynamic microbial community with high functional redundancy inhabits the cold, oxic subseafloor aquifer.</title>
        <authorList>
            <person name="Tully B.J."/>
            <person name="Wheat C.G."/>
            <person name="Glazer B.T."/>
            <person name="Huber J.A."/>
        </authorList>
    </citation>
    <scope>NUCLEOTIDE SEQUENCE [LARGE SCALE GENOMIC DNA]</scope>
</reference>
<accession>A0A2A5CF48</accession>
<evidence type="ECO:0000313" key="2">
    <source>
        <dbReference type="EMBL" id="PCJ42497.1"/>
    </source>
</evidence>
<dbReference type="PROSITE" id="PS51257">
    <property type="entry name" value="PROKAR_LIPOPROTEIN"/>
    <property type="match status" value="1"/>
</dbReference>
<dbReference type="Proteomes" id="UP000228987">
    <property type="component" value="Unassembled WGS sequence"/>
</dbReference>
<name>A0A2A5CF48_9GAMM</name>
<evidence type="ECO:0008006" key="4">
    <source>
        <dbReference type="Google" id="ProtNLM"/>
    </source>
</evidence>
<evidence type="ECO:0000313" key="3">
    <source>
        <dbReference type="Proteomes" id="UP000228987"/>
    </source>
</evidence>
<dbReference type="PANTHER" id="PTHR10443">
    <property type="entry name" value="MICROSOMAL DIPEPTIDASE"/>
    <property type="match status" value="1"/>
</dbReference>
<dbReference type="GO" id="GO:0006508">
    <property type="term" value="P:proteolysis"/>
    <property type="evidence" value="ECO:0007669"/>
    <property type="project" value="InterPro"/>
</dbReference>
<sequence>MKNQIFVLIFAMVSCAAFGANEDELMARAQAIHERVMAVDTHVDIPLNFATSEHDPLDAEAQVNLLSMRNGGLDTVFFIVYVGQQERNAMNYLDAKADALNKFDAIHRMVELYPDEIGLAYTADEARTLHAEGKLVAMIGVENGFSIGRDLSLLEDFRDRGARYMGLVHNGHNDIGDSAQPQERFGGMTEEHGGLSDYGYQVVEELNRLGILVDISHVSKQTMLDATRHSSVPIIASHSSVNGVYVHPRNLDDEQLLAIGENGGVVQIVAFDPYLNEGRGTASVSELVDHIDYAVELIGVEHVGISSDFGGGGGIMGWNGAVETINVTFELVRRGYSEEEIAMIWGGNVLRILEEAENLAESVSMAVTGLPAFDDSPVLQSDAILSSVDLSSHPDALNFRTRLEYSLNEPVNFAGHYILTSWGCGTMCQMIALIDVLTGDVFFPPDFVSSYGSCFKPNSNLVILNPVDEFFLDSFDDEPPEWFNVGYYLWDGQDMQLLTENQQVVLEDCEFF</sequence>
<dbReference type="PANTHER" id="PTHR10443:SF12">
    <property type="entry name" value="DIPEPTIDASE"/>
    <property type="match status" value="1"/>
</dbReference>
<dbReference type="Gene3D" id="3.20.20.140">
    <property type="entry name" value="Metal-dependent hydrolases"/>
    <property type="match status" value="1"/>
</dbReference>
<dbReference type="SUPFAM" id="SSF51556">
    <property type="entry name" value="Metallo-dependent hydrolases"/>
    <property type="match status" value="1"/>
</dbReference>
<feature type="signal peptide" evidence="1">
    <location>
        <begin position="1"/>
        <end position="19"/>
    </location>
</feature>
<dbReference type="InterPro" id="IPR032466">
    <property type="entry name" value="Metal_Hydrolase"/>
</dbReference>
<dbReference type="AlphaFoldDB" id="A0A2A5CF48"/>
<comment type="caution">
    <text evidence="2">The sequence shown here is derived from an EMBL/GenBank/DDBJ whole genome shotgun (WGS) entry which is preliminary data.</text>
</comment>
<feature type="chain" id="PRO_5012020346" description="Peptidase M19" evidence="1">
    <location>
        <begin position="20"/>
        <end position="512"/>
    </location>
</feature>
<dbReference type="PROSITE" id="PS51365">
    <property type="entry name" value="RENAL_DIPEPTIDASE_2"/>
    <property type="match status" value="1"/>
</dbReference>
<proteinExistence type="predicted"/>
<dbReference type="EMBL" id="NVWI01000002">
    <property type="protein sequence ID" value="PCJ42497.1"/>
    <property type="molecule type" value="Genomic_DNA"/>
</dbReference>